<keyword evidence="8" id="KW-0325">Glycoprotein</keyword>
<feature type="transmembrane region" description="Helical" evidence="10">
    <location>
        <begin position="1672"/>
        <end position="1692"/>
    </location>
</feature>
<keyword evidence="2 6" id="KW-0728">SH3 domain</keyword>
<dbReference type="GO" id="GO:1901184">
    <property type="term" value="P:regulation of ERBB signaling pathway"/>
    <property type="evidence" value="ECO:0007669"/>
    <property type="project" value="TreeGrafter"/>
</dbReference>
<feature type="region of interest" description="Disordered" evidence="9">
    <location>
        <begin position="422"/>
        <end position="453"/>
    </location>
</feature>
<dbReference type="Proteomes" id="UP000727407">
    <property type="component" value="Unassembled WGS sequence"/>
</dbReference>
<protein>
    <recommendedName>
        <fullName evidence="8">Interleukin-12 subunit beta</fullName>
        <shortName evidence="8">IL-12B</shortName>
    </recommendedName>
    <alternativeName>
        <fullName evidence="8">Cytotoxic lymphocyte maturation factor 40 kDa subunit</fullName>
    </alternativeName>
    <alternativeName>
        <fullName evidence="8">IL-12 subunit p40</fullName>
    </alternativeName>
</protein>
<dbReference type="InterPro" id="IPR015528">
    <property type="entry name" value="IL-12_beta"/>
</dbReference>
<sequence length="1884" mass="215569">MGNRPTHKDVTTPELNTVWEECPYALTGANELFPGNDVMATGDEEVETEAEVEDDGITGENYWKRKEVLRTVSLAVGDHFSSDVILLFSGRRRSNLQPDSVLQEALRTRLRVVESNSQDVIQLFKELSARLVSVHAEKDHFVITFKTVEEIWKFSTYLALGYVARCLENFLCDQSFWLDPLLLSDVEICVTVDEEHLATLYLGLLLQEGSFFAKALDNSELCIEEEDKLVYKKNDLVMMKDVGQQSTWEGILLSTGHHGLVPIHAMQPLPYPFYQWFLRKYNGNAGGLSSTKGHSDQPVVTGTCVAVTDHCPEAKDELHFIRGDLIEVEGLLISSLNMFIGRHCSSGQKGFVHMAHVRPENVKSLGQLVFLSEEERVALLQFNPCVEQCHTGLLDKLFSTDISTVYRLDRLDDSDFTYIRNQPKQEQKTLADTRKSIEHSGTSPYQSSPRPSFYASQSCLDRDNEAFSFSLEDTFREMDEYEDDPPFMDEGIWETEEPEFADPILTILNLDHFQDSFHALYDLSYSFLNTVFGGLQVDEVLLNLENLREGAKKGRMVWAHRRACFLLGRLCAKKLKYSQARVYFEEALNVPVEGFNDTPLLIALYTNLTAVYLKQKMTDKLPYTLHKASALILCLPLHNFCSLDEFELLKPILCKAIVDDDKHLEARTCYLILCLFLQNRKIEEALPFVERLQFLNLILSAEEGRSLGPVDLNWILCRLYHKKYLPHLSLASLSLDSAQDHSLDNGFQKIELFLKNSVRLNPRWKDGSALLPVQVVVYLQQALSIANCVEQLKTQRDLCLSLASVYQQYGTLERAVLYAQQAVQAGSHINEEEGFEASVLLAWLLVLSKEPDRAQSTLQPLLNSFSRTDSPTQCGVVHNLLALCLHKQGRVTEAAKNFHCALKISQENGNKHNEALALSNLGCLALSVGAPCLAESFLLRSLHLFQFLSDQPTDEEHVQTLLWLGRSYKDRGESQKIRVCYEMGLLIAISAKNLHSQMVVAKVLSRLYADLMLYGQCIIYYEHCVGLSRELKDKRLEGEYLEILSNLYLSLNTEKSSRKSLDYSKQSLRISIDLGKKQEESETWLQVGRIYYLIHEDELADMYLQAAVKTALKINDPCFAMNIYEEAGDVFFKGYRNRLAAVTFFRDGGLPFARCLKDVHSEFRLSCKLSELLLNEGQPQEALEYAIHAVQISTSTGECLNERVSYHRLASIYYILEQYEMAENYYLKSLSLCPTALEHAEEARYYVKVYCRLADLTLHRIKDAFDAMGYFHLALAAALEDERSLQARKEILFPGSVLLEHREEMNFLVIGVLVVLQDAAVGSIKVVESYWTLKANELVVDEDMSKYGSKVLVPLVCGEAFEGQNIIWKRENKEELPLQGNRVFVILEERQGGTYTCYSTEGNYLNHTLVLVHWRYRKIIKGTPQKGYILCSTNNYSGFFQCFWTWDETRAGKVELIKITRSHTVGNISCRLDSASKSSITCQDHAYCPYAEEMDHINLTIYLRSNHIIETYNLQFQISDIVKPDMVHIKKKNNILELQYPESWSTPFSYFPLRFQVKEFRCRRKRNCDCSKRRSKVGLTQKQQWPLKNGVTVCVRAQDGLTNSPWGEWNRYNGTASCAMAVKERLESVLNVGLRVPSIMLLEVLYRWDVSSFFQKIQRSSMNNNPLFQYKYLALYLHYVGYILSLVLLTLPRQRLVQLYLYVVTALLLFAGHQISRDYVRGELESGYEGPLYLEPLSMNRFTTALMCQLVVCTLCSCVMQTKRIWLFSAHLLPLVARLCLVPLETIVFVNRFAMIFTGLEVIYFLASNLLVPFNLAKTAYRELAQVVEVYGLLALGMSLWNQLVLPVLFMCFWLVLFALQIYTYFSTRDQPTSRERLLFLFLT</sequence>
<dbReference type="SUPFAM" id="SSF50044">
    <property type="entry name" value="SH3-domain"/>
    <property type="match status" value="1"/>
</dbReference>
<dbReference type="InterPro" id="IPR025754">
    <property type="entry name" value="TRC8_N_dom"/>
</dbReference>
<dbReference type="Pfam" id="PF13705">
    <property type="entry name" value="TRC8_N"/>
    <property type="match status" value="1"/>
</dbReference>
<keyword evidence="3 10" id="KW-0812">Transmembrane</keyword>
<comment type="caution">
    <text evidence="12">The sequence shown here is derived from an EMBL/GenBank/DDBJ whole genome shotgun (WGS) entry which is preliminary data.</text>
</comment>
<dbReference type="GO" id="GO:0005125">
    <property type="term" value="F:cytokine activity"/>
    <property type="evidence" value="ECO:0007669"/>
    <property type="project" value="UniProtKB-KW"/>
</dbReference>
<dbReference type="Gene3D" id="1.25.40.10">
    <property type="entry name" value="Tetratricopeptide repeat domain"/>
    <property type="match status" value="4"/>
</dbReference>
<dbReference type="SUPFAM" id="SSF48452">
    <property type="entry name" value="TPR-like"/>
    <property type="match status" value="3"/>
</dbReference>
<proteinExistence type="inferred from homology"/>
<dbReference type="InterPro" id="IPR019482">
    <property type="entry name" value="IL-12_beta_cen-dom"/>
</dbReference>
<feature type="compositionally biased region" description="Basic and acidic residues" evidence="9">
    <location>
        <begin position="423"/>
        <end position="438"/>
    </location>
</feature>
<evidence type="ECO:0000313" key="13">
    <source>
        <dbReference type="Proteomes" id="UP000727407"/>
    </source>
</evidence>
<feature type="transmembrane region" description="Helical" evidence="10">
    <location>
        <begin position="1848"/>
        <end position="1866"/>
    </location>
</feature>
<dbReference type="GO" id="GO:0005615">
    <property type="term" value="C:extracellular space"/>
    <property type="evidence" value="ECO:0007669"/>
    <property type="project" value="UniProtKB-KW"/>
</dbReference>
<evidence type="ECO:0000259" key="11">
    <source>
        <dbReference type="PROSITE" id="PS50002"/>
    </source>
</evidence>
<dbReference type="GO" id="GO:0033157">
    <property type="term" value="P:regulation of intracellular protein transport"/>
    <property type="evidence" value="ECO:0007669"/>
    <property type="project" value="TreeGrafter"/>
</dbReference>
<evidence type="ECO:0000256" key="1">
    <source>
        <dbReference type="ARBA" id="ARBA00004141"/>
    </source>
</evidence>
<dbReference type="InterPro" id="IPR001452">
    <property type="entry name" value="SH3_domain"/>
</dbReference>
<dbReference type="PROSITE" id="PS50005">
    <property type="entry name" value="TPR"/>
    <property type="match status" value="1"/>
</dbReference>
<evidence type="ECO:0000256" key="4">
    <source>
        <dbReference type="ARBA" id="ARBA00022989"/>
    </source>
</evidence>
<evidence type="ECO:0000256" key="10">
    <source>
        <dbReference type="SAM" id="Phobius"/>
    </source>
</evidence>
<dbReference type="PANTHER" id="PTHR22647:SF2">
    <property type="entry name" value="SH3 DOMAIN AND TETRATRICOPEPTIDE REPEAT-CONTAINING PROTEIN 2"/>
    <property type="match status" value="1"/>
</dbReference>
<keyword evidence="8" id="KW-0964">Secreted</keyword>
<dbReference type="InterPro" id="IPR019734">
    <property type="entry name" value="TPR_rpt"/>
</dbReference>
<evidence type="ECO:0000256" key="3">
    <source>
        <dbReference type="ARBA" id="ARBA00022692"/>
    </source>
</evidence>
<dbReference type="PRINTS" id="PR01928">
    <property type="entry name" value="INTRLEUKN12B"/>
</dbReference>
<evidence type="ECO:0000256" key="5">
    <source>
        <dbReference type="ARBA" id="ARBA00023136"/>
    </source>
</evidence>
<evidence type="ECO:0000256" key="2">
    <source>
        <dbReference type="ARBA" id="ARBA00022443"/>
    </source>
</evidence>
<dbReference type="InterPro" id="IPR013783">
    <property type="entry name" value="Ig-like_fold"/>
</dbReference>
<feature type="transmembrane region" description="Helical" evidence="10">
    <location>
        <begin position="1790"/>
        <end position="1812"/>
    </location>
</feature>
<dbReference type="InterPro" id="IPR042772">
    <property type="entry name" value="SH3TC1/SH3TC2"/>
</dbReference>
<keyword evidence="5 10" id="KW-0472">Membrane</keyword>
<feature type="non-terminal residue" evidence="12">
    <location>
        <position position="1"/>
    </location>
</feature>
<dbReference type="Gene3D" id="2.60.40.10">
    <property type="entry name" value="Immunoglobulins"/>
    <property type="match status" value="2"/>
</dbReference>
<dbReference type="Pfam" id="PF10420">
    <property type="entry name" value="IL12p40_C"/>
    <property type="match status" value="1"/>
</dbReference>
<accession>A0A8J4X3D5</accession>
<reference evidence="12" key="1">
    <citation type="submission" date="2020-07" db="EMBL/GenBank/DDBJ databases">
        <title>Clarias magur genome sequencing, assembly and annotation.</title>
        <authorList>
            <person name="Kushwaha B."/>
            <person name="Kumar R."/>
            <person name="Das P."/>
            <person name="Joshi C.G."/>
            <person name="Kumar D."/>
            <person name="Nagpure N.S."/>
            <person name="Pandey M."/>
            <person name="Agarwal S."/>
            <person name="Srivastava S."/>
            <person name="Singh M."/>
            <person name="Sahoo L."/>
            <person name="Jayasankar P."/>
            <person name="Meher P.K."/>
            <person name="Koringa P.G."/>
            <person name="Iquebal M.A."/>
            <person name="Das S.P."/>
            <person name="Bit A."/>
            <person name="Patnaik S."/>
            <person name="Patel N."/>
            <person name="Shah T.M."/>
            <person name="Hinsu A."/>
            <person name="Jena J.K."/>
        </authorList>
    </citation>
    <scope>NUCLEOTIDE SEQUENCE</scope>
    <source>
        <strain evidence="12">CIFAMagur01</strain>
        <tissue evidence="12">Testis</tissue>
    </source>
</reference>
<dbReference type="OrthoDB" id="9321902at2759"/>
<keyword evidence="7" id="KW-0802">TPR repeat</keyword>
<keyword evidence="13" id="KW-1185">Reference proteome</keyword>
<evidence type="ECO:0000256" key="6">
    <source>
        <dbReference type="PROSITE-ProRule" id="PRU00192"/>
    </source>
</evidence>
<dbReference type="EMBL" id="QNUK01000151">
    <property type="protein sequence ID" value="KAF5899926.1"/>
    <property type="molecule type" value="Genomic_DNA"/>
</dbReference>
<dbReference type="PANTHER" id="PTHR22647">
    <property type="entry name" value="SH3 DOMAIN AND TETRATRICOPEPTIDE REPEATS CONTAINING PROTEIN"/>
    <property type="match status" value="1"/>
</dbReference>
<keyword evidence="8" id="KW-0202">Cytokine</keyword>
<feature type="transmembrane region" description="Helical" evidence="10">
    <location>
        <begin position="1742"/>
        <end position="1760"/>
    </location>
</feature>
<feature type="repeat" description="TPR" evidence="7">
    <location>
        <begin position="1203"/>
        <end position="1236"/>
    </location>
</feature>
<comment type="similarity">
    <text evidence="8">Belongs to the IL-12B family.</text>
</comment>
<evidence type="ECO:0000256" key="9">
    <source>
        <dbReference type="SAM" id="MobiDB-lite"/>
    </source>
</evidence>
<name>A0A8J4X3D5_CLAMG</name>
<dbReference type="InterPro" id="IPR011990">
    <property type="entry name" value="TPR-like_helical_dom_sf"/>
</dbReference>
<evidence type="ECO:0000313" key="12">
    <source>
        <dbReference type="EMBL" id="KAF5899926.1"/>
    </source>
</evidence>
<comment type="subcellular location">
    <subcellularLocation>
        <location evidence="1">Membrane</location>
        <topology evidence="1">Multi-pass membrane protein</topology>
    </subcellularLocation>
    <subcellularLocation>
        <location evidence="8">Secreted</location>
    </subcellularLocation>
</comment>
<dbReference type="SMART" id="SM00028">
    <property type="entry name" value="TPR"/>
    <property type="match status" value="7"/>
</dbReference>
<feature type="domain" description="SH3" evidence="11">
    <location>
        <begin position="299"/>
        <end position="362"/>
    </location>
</feature>
<evidence type="ECO:0000256" key="7">
    <source>
        <dbReference type="PROSITE-ProRule" id="PRU00339"/>
    </source>
</evidence>
<evidence type="ECO:0000256" key="8">
    <source>
        <dbReference type="RuleBase" id="RU281113"/>
    </source>
</evidence>
<dbReference type="InterPro" id="IPR036116">
    <property type="entry name" value="FN3_sf"/>
</dbReference>
<dbReference type="GO" id="GO:0004896">
    <property type="term" value="F:cytokine receptor activity"/>
    <property type="evidence" value="ECO:0007669"/>
    <property type="project" value="UniProtKB-UniRule"/>
</dbReference>
<feature type="transmembrane region" description="Helical" evidence="10">
    <location>
        <begin position="1699"/>
        <end position="1716"/>
    </location>
</feature>
<dbReference type="Pfam" id="PF13424">
    <property type="entry name" value="TPR_12"/>
    <property type="match status" value="2"/>
</dbReference>
<comment type="subunit">
    <text evidence="8">Heterodimer with IL12A; disulfide-linked. The heterodimer is known as interleukin IL-12.</text>
</comment>
<keyword evidence="4 10" id="KW-1133">Transmembrane helix</keyword>
<dbReference type="InterPro" id="IPR036028">
    <property type="entry name" value="SH3-like_dom_sf"/>
</dbReference>
<feature type="compositionally biased region" description="Polar residues" evidence="9">
    <location>
        <begin position="439"/>
        <end position="453"/>
    </location>
</feature>
<feature type="transmembrane region" description="Helical" evidence="10">
    <location>
        <begin position="1765"/>
        <end position="1784"/>
    </location>
</feature>
<organism evidence="12 13">
    <name type="scientific">Clarias magur</name>
    <name type="common">Asian catfish</name>
    <name type="synonym">Macropteronotus magur</name>
    <dbReference type="NCBI Taxonomy" id="1594786"/>
    <lineage>
        <taxon>Eukaryota</taxon>
        <taxon>Metazoa</taxon>
        <taxon>Chordata</taxon>
        <taxon>Craniata</taxon>
        <taxon>Vertebrata</taxon>
        <taxon>Euteleostomi</taxon>
        <taxon>Actinopterygii</taxon>
        <taxon>Neopterygii</taxon>
        <taxon>Teleostei</taxon>
        <taxon>Ostariophysi</taxon>
        <taxon>Siluriformes</taxon>
        <taxon>Clariidae</taxon>
        <taxon>Clarias</taxon>
    </lineage>
</organism>
<feature type="transmembrane region" description="Helical" evidence="10">
    <location>
        <begin position="1824"/>
        <end position="1842"/>
    </location>
</feature>
<dbReference type="PROSITE" id="PS50002">
    <property type="entry name" value="SH3"/>
    <property type="match status" value="1"/>
</dbReference>
<gene>
    <name evidence="8" type="primary">IL12B</name>
    <name evidence="12" type="ORF">DAT39_010363</name>
</gene>
<dbReference type="GO" id="GO:0016020">
    <property type="term" value="C:membrane"/>
    <property type="evidence" value="ECO:0007669"/>
    <property type="project" value="UniProtKB-SubCell"/>
</dbReference>
<dbReference type="SUPFAM" id="SSF49265">
    <property type="entry name" value="Fibronectin type III"/>
    <property type="match status" value="1"/>
</dbReference>
<keyword evidence="8" id="KW-0393">Immunoglobulin domain</keyword>